<organism evidence="2 3">
    <name type="scientific">Vigna angularis var. angularis</name>
    <dbReference type="NCBI Taxonomy" id="157739"/>
    <lineage>
        <taxon>Eukaryota</taxon>
        <taxon>Viridiplantae</taxon>
        <taxon>Streptophyta</taxon>
        <taxon>Embryophyta</taxon>
        <taxon>Tracheophyta</taxon>
        <taxon>Spermatophyta</taxon>
        <taxon>Magnoliopsida</taxon>
        <taxon>eudicotyledons</taxon>
        <taxon>Gunneridae</taxon>
        <taxon>Pentapetalae</taxon>
        <taxon>rosids</taxon>
        <taxon>fabids</taxon>
        <taxon>Fabales</taxon>
        <taxon>Fabaceae</taxon>
        <taxon>Papilionoideae</taxon>
        <taxon>50 kb inversion clade</taxon>
        <taxon>NPAAA clade</taxon>
        <taxon>indigoferoid/millettioid clade</taxon>
        <taxon>Phaseoleae</taxon>
        <taxon>Vigna</taxon>
    </lineage>
</organism>
<gene>
    <name evidence="2" type="primary">Vigan.09G021900</name>
    <name evidence="2" type="ORF">VIGAN_09021900</name>
</gene>
<dbReference type="EMBL" id="AP015042">
    <property type="protein sequence ID" value="BAT96901.1"/>
    <property type="molecule type" value="Genomic_DNA"/>
</dbReference>
<dbReference type="InterPro" id="IPR001810">
    <property type="entry name" value="F-box_dom"/>
</dbReference>
<evidence type="ECO:0000313" key="2">
    <source>
        <dbReference type="EMBL" id="BAT96901.1"/>
    </source>
</evidence>
<dbReference type="Proteomes" id="UP000291084">
    <property type="component" value="Chromosome 9"/>
</dbReference>
<dbReference type="Pfam" id="PF00646">
    <property type="entry name" value="F-box"/>
    <property type="match status" value="1"/>
</dbReference>
<name>A0A0S3SVS4_PHAAN</name>
<keyword evidence="3" id="KW-1185">Reference proteome</keyword>
<protein>
    <recommendedName>
        <fullName evidence="1">F-box domain-containing protein</fullName>
    </recommendedName>
</protein>
<evidence type="ECO:0000259" key="1">
    <source>
        <dbReference type="Pfam" id="PF00646"/>
    </source>
</evidence>
<dbReference type="SUPFAM" id="SSF81383">
    <property type="entry name" value="F-box domain"/>
    <property type="match status" value="1"/>
</dbReference>
<dbReference type="AlphaFoldDB" id="A0A0S3SVS4"/>
<feature type="domain" description="F-box" evidence="1">
    <location>
        <begin position="2"/>
        <end position="33"/>
    </location>
</feature>
<dbReference type="InterPro" id="IPR036047">
    <property type="entry name" value="F-box-like_dom_sf"/>
</dbReference>
<proteinExistence type="predicted"/>
<evidence type="ECO:0000313" key="3">
    <source>
        <dbReference type="Proteomes" id="UP000291084"/>
    </source>
</evidence>
<accession>A0A0S3SVS4</accession>
<reference evidence="2 3" key="1">
    <citation type="journal article" date="2015" name="Sci. Rep.">
        <title>The power of single molecule real-time sequencing technology in the de novo assembly of a eukaryotic genome.</title>
        <authorList>
            <person name="Sakai H."/>
            <person name="Naito K."/>
            <person name="Ogiso-Tanaka E."/>
            <person name="Takahashi Y."/>
            <person name="Iseki K."/>
            <person name="Muto C."/>
            <person name="Satou K."/>
            <person name="Teruya K."/>
            <person name="Shiroma A."/>
            <person name="Shimoji M."/>
            <person name="Hirano T."/>
            <person name="Itoh T."/>
            <person name="Kaga A."/>
            <person name="Tomooka N."/>
        </authorList>
    </citation>
    <scope>NUCLEOTIDE SEQUENCE [LARGE SCALE GENOMIC DNA]</scope>
    <source>
        <strain evidence="3">cv. Shumari</strain>
    </source>
</reference>
<sequence length="130" mass="14887">MIILARVKVNNLLQPRGVCKRWKSLVVDPQFVKKHLQKSFSDITDLASKAMEDNKASARSSSFNCLNPLLSLFNPCTSTSRTQLGVQSIIKLTKPDRCGYPKPSDDAWRLRMTNQLPKQRHHRELQNKQV</sequence>